<dbReference type="InterPro" id="IPR003604">
    <property type="entry name" value="Matrin/U1-like-C_Znf_C2H2"/>
</dbReference>
<dbReference type="Gene3D" id="3.30.160.60">
    <property type="entry name" value="Classic Zinc Finger"/>
    <property type="match status" value="1"/>
</dbReference>
<organism evidence="10 11">
    <name type="scientific">Coprinopsis marcescibilis</name>
    <name type="common">Agaric fungus</name>
    <name type="synonym">Psathyrella marcescibilis</name>
    <dbReference type="NCBI Taxonomy" id="230819"/>
    <lineage>
        <taxon>Eukaryota</taxon>
        <taxon>Fungi</taxon>
        <taxon>Dikarya</taxon>
        <taxon>Basidiomycota</taxon>
        <taxon>Agaricomycotina</taxon>
        <taxon>Agaricomycetes</taxon>
        <taxon>Agaricomycetidae</taxon>
        <taxon>Agaricales</taxon>
        <taxon>Agaricineae</taxon>
        <taxon>Psathyrellaceae</taxon>
        <taxon>Coprinopsis</taxon>
    </lineage>
</organism>
<dbReference type="Proteomes" id="UP000307440">
    <property type="component" value="Unassembled WGS sequence"/>
</dbReference>
<dbReference type="Pfam" id="PF12756">
    <property type="entry name" value="zf-C2H2_2"/>
    <property type="match status" value="1"/>
</dbReference>
<proteinExistence type="inferred from homology"/>
<keyword evidence="2" id="KW-0963">Cytoplasm</keyword>
<evidence type="ECO:0000313" key="10">
    <source>
        <dbReference type="EMBL" id="TFK18924.1"/>
    </source>
</evidence>
<evidence type="ECO:0000256" key="7">
    <source>
        <dbReference type="ARBA" id="ARBA00034126"/>
    </source>
</evidence>
<dbReference type="GO" id="GO:0005737">
    <property type="term" value="C:cytoplasm"/>
    <property type="evidence" value="ECO:0007669"/>
    <property type="project" value="UniProtKB-SubCell"/>
</dbReference>
<dbReference type="GO" id="GO:0030687">
    <property type="term" value="C:preribosome, large subunit precursor"/>
    <property type="evidence" value="ECO:0007669"/>
    <property type="project" value="TreeGrafter"/>
</dbReference>
<name>A0A5C3KG77_COPMA</name>
<dbReference type="SMART" id="SM00451">
    <property type="entry name" value="ZnF_U1"/>
    <property type="match status" value="2"/>
</dbReference>
<dbReference type="GO" id="GO:0008270">
    <property type="term" value="F:zinc ion binding"/>
    <property type="evidence" value="ECO:0007669"/>
    <property type="project" value="InterPro"/>
</dbReference>
<keyword evidence="3" id="KW-0690">Ribosome biogenesis</keyword>
<dbReference type="InterPro" id="IPR013087">
    <property type="entry name" value="Znf_C2H2_type"/>
</dbReference>
<accession>A0A5C3KG77</accession>
<dbReference type="GO" id="GO:0042273">
    <property type="term" value="P:ribosomal large subunit biogenesis"/>
    <property type="evidence" value="ECO:0007669"/>
    <property type="project" value="TreeGrafter"/>
</dbReference>
<keyword evidence="11" id="KW-1185">Reference proteome</keyword>
<dbReference type="AlphaFoldDB" id="A0A5C3KG77"/>
<dbReference type="PROSITE" id="PS00028">
    <property type="entry name" value="ZINC_FINGER_C2H2_1"/>
    <property type="match status" value="1"/>
</dbReference>
<dbReference type="InterPro" id="IPR041661">
    <property type="entry name" value="ZN622/Rei1/Reh1_Znf-C2H2"/>
</dbReference>
<dbReference type="EMBL" id="ML210369">
    <property type="protein sequence ID" value="TFK18924.1"/>
    <property type="molecule type" value="Genomic_DNA"/>
</dbReference>
<dbReference type="InterPro" id="IPR040025">
    <property type="entry name" value="Znf622/Rei1/Reh1"/>
</dbReference>
<comment type="subcellular location">
    <subcellularLocation>
        <location evidence="1">Cytoplasm</location>
    </subcellularLocation>
</comment>
<keyword evidence="6" id="KW-0862">Zinc</keyword>
<sequence>MASKEQPQQTLFTCLSCSIAFFSAEEQRLHYRSDHHRYNMKRRVAALPPISALLFNQRVIERKSETAITTSAASMTCDLCNKVYTTENSYKSHLQSKKHRERELKGPIVRTEKPAVIPTVTEPAEQVDVAQVDAEQPAATEEEEIERTIEEKIAAARNRLSNLDCLFCTHKTDTFESNLTHMSLSHSFFIPDAEYLVDLQGLITYLGEKIAVGNVCIYCNEKSKDFRSLEAARKHMIDKGHCKLAYDSGNDRLELSDFYDFSSSYPDAQLIRRKVKTPKTPQTEEWEDVDENDNEDDNESREEGDEVVDVESEEESSDEDDLPVSQITYGDSEYELVLASGARIGHRSMRRYYAQSLTSVIRGKNEEDPNSGAALVRRLIADKNSALVPMKGGYGAFGAGTAVVKARNAGEAREAGRHVKEFRDMRRQEEFKTKVGFRHNSQKHFRDPLLQ</sequence>
<evidence type="ECO:0000313" key="11">
    <source>
        <dbReference type="Proteomes" id="UP000307440"/>
    </source>
</evidence>
<evidence type="ECO:0000256" key="1">
    <source>
        <dbReference type="ARBA" id="ARBA00004496"/>
    </source>
</evidence>
<feature type="compositionally biased region" description="Acidic residues" evidence="8">
    <location>
        <begin position="284"/>
        <end position="322"/>
    </location>
</feature>
<dbReference type="SUPFAM" id="SSF57667">
    <property type="entry name" value="beta-beta-alpha zinc fingers"/>
    <property type="match status" value="2"/>
</dbReference>
<evidence type="ECO:0000256" key="3">
    <source>
        <dbReference type="ARBA" id="ARBA00022517"/>
    </source>
</evidence>
<dbReference type="PANTHER" id="PTHR13182:SF8">
    <property type="entry name" value="CYTOPLASMIC 60S SUBUNIT BIOGENESIS FACTOR ZNF622"/>
    <property type="match status" value="1"/>
</dbReference>
<keyword evidence="4" id="KW-0479">Metal-binding</keyword>
<evidence type="ECO:0000256" key="4">
    <source>
        <dbReference type="ARBA" id="ARBA00022723"/>
    </source>
</evidence>
<feature type="domain" description="C2H2-type" evidence="9">
    <location>
        <begin position="77"/>
        <end position="99"/>
    </location>
</feature>
<protein>
    <submittedName>
        <fullName evidence="10">Cytoplasmic protein</fullName>
    </submittedName>
</protein>
<reference evidence="10 11" key="1">
    <citation type="journal article" date="2019" name="Nat. Ecol. Evol.">
        <title>Megaphylogeny resolves global patterns of mushroom evolution.</title>
        <authorList>
            <person name="Varga T."/>
            <person name="Krizsan K."/>
            <person name="Foldi C."/>
            <person name="Dima B."/>
            <person name="Sanchez-Garcia M."/>
            <person name="Sanchez-Ramirez S."/>
            <person name="Szollosi G.J."/>
            <person name="Szarkandi J.G."/>
            <person name="Papp V."/>
            <person name="Albert L."/>
            <person name="Andreopoulos W."/>
            <person name="Angelini C."/>
            <person name="Antonin V."/>
            <person name="Barry K.W."/>
            <person name="Bougher N.L."/>
            <person name="Buchanan P."/>
            <person name="Buyck B."/>
            <person name="Bense V."/>
            <person name="Catcheside P."/>
            <person name="Chovatia M."/>
            <person name="Cooper J."/>
            <person name="Damon W."/>
            <person name="Desjardin D."/>
            <person name="Finy P."/>
            <person name="Geml J."/>
            <person name="Haridas S."/>
            <person name="Hughes K."/>
            <person name="Justo A."/>
            <person name="Karasinski D."/>
            <person name="Kautmanova I."/>
            <person name="Kiss B."/>
            <person name="Kocsube S."/>
            <person name="Kotiranta H."/>
            <person name="LaButti K.M."/>
            <person name="Lechner B.E."/>
            <person name="Liimatainen K."/>
            <person name="Lipzen A."/>
            <person name="Lukacs Z."/>
            <person name="Mihaltcheva S."/>
            <person name="Morgado L.N."/>
            <person name="Niskanen T."/>
            <person name="Noordeloos M.E."/>
            <person name="Ohm R.A."/>
            <person name="Ortiz-Santana B."/>
            <person name="Ovrebo C."/>
            <person name="Racz N."/>
            <person name="Riley R."/>
            <person name="Savchenko A."/>
            <person name="Shiryaev A."/>
            <person name="Soop K."/>
            <person name="Spirin V."/>
            <person name="Szebenyi C."/>
            <person name="Tomsovsky M."/>
            <person name="Tulloss R.E."/>
            <person name="Uehling J."/>
            <person name="Grigoriev I.V."/>
            <person name="Vagvolgyi C."/>
            <person name="Papp T."/>
            <person name="Martin F.M."/>
            <person name="Miettinen O."/>
            <person name="Hibbett D.S."/>
            <person name="Nagy L.G."/>
        </authorList>
    </citation>
    <scope>NUCLEOTIDE SEQUENCE [LARGE SCALE GENOMIC DNA]</scope>
    <source>
        <strain evidence="10 11">CBS 121175</strain>
    </source>
</reference>
<evidence type="ECO:0000256" key="5">
    <source>
        <dbReference type="ARBA" id="ARBA00022737"/>
    </source>
</evidence>
<dbReference type="OrthoDB" id="19329at2759"/>
<dbReference type="Pfam" id="PF12874">
    <property type="entry name" value="zf-met"/>
    <property type="match status" value="1"/>
</dbReference>
<dbReference type="InterPro" id="IPR036236">
    <property type="entry name" value="Znf_C2H2_sf"/>
</dbReference>
<evidence type="ECO:0000256" key="8">
    <source>
        <dbReference type="SAM" id="MobiDB-lite"/>
    </source>
</evidence>
<feature type="region of interest" description="Disordered" evidence="8">
    <location>
        <begin position="272"/>
        <end position="326"/>
    </location>
</feature>
<evidence type="ECO:0000259" key="9">
    <source>
        <dbReference type="PROSITE" id="PS00028"/>
    </source>
</evidence>
<gene>
    <name evidence="10" type="ORF">FA15DRAFT_233028</name>
</gene>
<keyword evidence="5" id="KW-0677">Repeat</keyword>
<evidence type="ECO:0000256" key="6">
    <source>
        <dbReference type="ARBA" id="ARBA00022833"/>
    </source>
</evidence>
<dbReference type="GO" id="GO:0003676">
    <property type="term" value="F:nucleic acid binding"/>
    <property type="evidence" value="ECO:0007669"/>
    <property type="project" value="InterPro"/>
</dbReference>
<dbReference type="SMART" id="SM00355">
    <property type="entry name" value="ZnF_C2H2"/>
    <property type="match status" value="4"/>
</dbReference>
<dbReference type="PANTHER" id="PTHR13182">
    <property type="entry name" value="ZINC FINGER PROTEIN 622"/>
    <property type="match status" value="1"/>
</dbReference>
<dbReference type="STRING" id="230819.A0A5C3KG77"/>
<comment type="similarity">
    <text evidence="7">Belongs to the REI1 family.</text>
</comment>
<evidence type="ECO:0000256" key="2">
    <source>
        <dbReference type="ARBA" id="ARBA00022490"/>
    </source>
</evidence>